<dbReference type="EMBL" id="MCFL01000048">
    <property type="protein sequence ID" value="ORZ32298.1"/>
    <property type="molecule type" value="Genomic_DNA"/>
</dbReference>
<evidence type="ECO:0000313" key="3">
    <source>
        <dbReference type="Proteomes" id="UP000193411"/>
    </source>
</evidence>
<feature type="region of interest" description="Disordered" evidence="1">
    <location>
        <begin position="164"/>
        <end position="269"/>
    </location>
</feature>
<feature type="compositionally biased region" description="Low complexity" evidence="1">
    <location>
        <begin position="216"/>
        <end position="251"/>
    </location>
</feature>
<dbReference type="AlphaFoldDB" id="A0A1Y2HCI8"/>
<dbReference type="OrthoDB" id="21557at2759"/>
<gene>
    <name evidence="2" type="ORF">BCR44DRAFT_1440488</name>
</gene>
<accession>A0A1Y2HCI8</accession>
<feature type="region of interest" description="Disordered" evidence="1">
    <location>
        <begin position="104"/>
        <end position="141"/>
    </location>
</feature>
<keyword evidence="3" id="KW-1185">Reference proteome</keyword>
<reference evidence="2 3" key="1">
    <citation type="submission" date="2016-07" db="EMBL/GenBank/DDBJ databases">
        <title>Pervasive Adenine N6-methylation of Active Genes in Fungi.</title>
        <authorList>
            <consortium name="DOE Joint Genome Institute"/>
            <person name="Mondo S.J."/>
            <person name="Dannebaum R.O."/>
            <person name="Kuo R.C."/>
            <person name="Labutti K."/>
            <person name="Haridas S."/>
            <person name="Kuo A."/>
            <person name="Salamov A."/>
            <person name="Ahrendt S.R."/>
            <person name="Lipzen A."/>
            <person name="Sullivan W."/>
            <person name="Andreopoulos W.B."/>
            <person name="Clum A."/>
            <person name="Lindquist E."/>
            <person name="Daum C."/>
            <person name="Ramamoorthy G.K."/>
            <person name="Gryganskyi A."/>
            <person name="Culley D."/>
            <person name="Magnuson J.K."/>
            <person name="James T.Y."/>
            <person name="O'Malley M.A."/>
            <person name="Stajich J.E."/>
            <person name="Spatafora J.W."/>
            <person name="Visel A."/>
            <person name="Grigoriev I.V."/>
        </authorList>
    </citation>
    <scope>NUCLEOTIDE SEQUENCE [LARGE SCALE GENOMIC DNA]</scope>
    <source>
        <strain evidence="2 3">PL171</strain>
    </source>
</reference>
<feature type="compositionally biased region" description="Basic residues" evidence="1">
    <location>
        <begin position="180"/>
        <end position="191"/>
    </location>
</feature>
<dbReference type="Proteomes" id="UP000193411">
    <property type="component" value="Unassembled WGS sequence"/>
</dbReference>
<evidence type="ECO:0000313" key="2">
    <source>
        <dbReference type="EMBL" id="ORZ32298.1"/>
    </source>
</evidence>
<protein>
    <recommendedName>
        <fullName evidence="4">SAGA-associated factor 11</fullName>
    </recommendedName>
</protein>
<proteinExistence type="predicted"/>
<sequence>MDPSQVQKLAREWADDMIEDLVLGLVMETHKTAKLSLLVCSHCGTQCRQFNTPLYTDIFRNDADSVKSNDRVRCPQCNKPYGATHLARHLEKCMQLKGARRAGVKSYAEEDSSPEKDKSAAATADNPKKRKKPVNKVKSNTAPAGLISDTISLDSVGSGVSTAVGDTSAGDGGADGPTAKAKKPPVKRRKKNADGAEGASDTAAPAKGKKSKTKATKVSAATASTSASASGSTTASASGSASVSTSNSPATLEDASGVPSSDVAGIDEDTFLDVELEDLSDF</sequence>
<evidence type="ECO:0008006" key="4">
    <source>
        <dbReference type="Google" id="ProtNLM"/>
    </source>
</evidence>
<comment type="caution">
    <text evidence="2">The sequence shown here is derived from an EMBL/GenBank/DDBJ whole genome shotgun (WGS) entry which is preliminary data.</text>
</comment>
<organism evidence="2 3">
    <name type="scientific">Catenaria anguillulae PL171</name>
    <dbReference type="NCBI Taxonomy" id="765915"/>
    <lineage>
        <taxon>Eukaryota</taxon>
        <taxon>Fungi</taxon>
        <taxon>Fungi incertae sedis</taxon>
        <taxon>Blastocladiomycota</taxon>
        <taxon>Blastocladiomycetes</taxon>
        <taxon>Blastocladiales</taxon>
        <taxon>Catenariaceae</taxon>
        <taxon>Catenaria</taxon>
    </lineage>
</organism>
<evidence type="ECO:0000256" key="1">
    <source>
        <dbReference type="SAM" id="MobiDB-lite"/>
    </source>
</evidence>
<name>A0A1Y2HCI8_9FUNG</name>